<accession>A0A9X7VYZ2</accession>
<dbReference type="CDD" id="cd00198">
    <property type="entry name" value="vWFA"/>
    <property type="match status" value="1"/>
</dbReference>
<organism evidence="1 2">
    <name type="scientific">Alicyclobacillus mengziensis</name>
    <dbReference type="NCBI Taxonomy" id="2931921"/>
    <lineage>
        <taxon>Bacteria</taxon>
        <taxon>Bacillati</taxon>
        <taxon>Bacillota</taxon>
        <taxon>Bacilli</taxon>
        <taxon>Bacillales</taxon>
        <taxon>Alicyclobacillaceae</taxon>
        <taxon>Alicyclobacillus</taxon>
    </lineage>
</organism>
<protein>
    <submittedName>
        <fullName evidence="1">VWA domain-containing protein</fullName>
    </submittedName>
</protein>
<proteinExistence type="predicted"/>
<evidence type="ECO:0000313" key="1">
    <source>
        <dbReference type="EMBL" id="QSO47666.1"/>
    </source>
</evidence>
<dbReference type="PANTHER" id="PTHR39338:SF6">
    <property type="entry name" value="BLL5662 PROTEIN"/>
    <property type="match status" value="1"/>
</dbReference>
<name>A0A9X7VYZ2_9BACL</name>
<dbReference type="PANTHER" id="PTHR39338">
    <property type="entry name" value="BLL5662 PROTEIN-RELATED"/>
    <property type="match status" value="1"/>
</dbReference>
<sequence>MVQKNDGQGDAVESLTEQGAGQASLGVGVRLGAEAFADLPAWTKRIEGKSSLVHPVQSRTKSTVRMLTSPDWKKTVRLWQRLGHVSLQYVPEARYDVPGRVAVLWDVSGSMSESMDLYLPWLYTLRSKWRRLGVFPFATRMADITEALYAPYPLLRAYLVEVEHVFAGGTNIGFALGEWVRNYGSRWLRSDTLIIIISDGWDVGVADDVSDALHTIRAHDTRIVWVNPWMGTPGFEPKTRTLVAALPFLERMVPGGTVASLLALANE</sequence>
<dbReference type="KEGG" id="afx:JZ786_00990"/>
<dbReference type="RefSeq" id="WP_206657010.1">
    <property type="nucleotide sequence ID" value="NZ_CP071182.1"/>
</dbReference>
<dbReference type="InterPro" id="IPR008912">
    <property type="entry name" value="Uncharacterised_CoxE"/>
</dbReference>
<reference evidence="1 2" key="1">
    <citation type="submission" date="2021-02" db="EMBL/GenBank/DDBJ databases">
        <title>Alicyclobacillus curvatus sp. nov. and Alicyclobacillus mengziensis sp. nov., two acidophilic bacteria isolated from acid mine drainage.</title>
        <authorList>
            <person name="Huang Y."/>
        </authorList>
    </citation>
    <scope>NUCLEOTIDE SEQUENCE [LARGE SCALE GENOMIC DNA]</scope>
    <source>
        <strain evidence="1 2">S30H14</strain>
    </source>
</reference>
<evidence type="ECO:0000313" key="2">
    <source>
        <dbReference type="Proteomes" id="UP000663505"/>
    </source>
</evidence>
<keyword evidence="2" id="KW-1185">Reference proteome</keyword>
<gene>
    <name evidence="1" type="ORF">JZ786_00990</name>
</gene>
<dbReference type="InterPro" id="IPR036465">
    <property type="entry name" value="vWFA_dom_sf"/>
</dbReference>
<dbReference type="SUPFAM" id="SSF53300">
    <property type="entry name" value="vWA-like"/>
    <property type="match status" value="1"/>
</dbReference>
<dbReference type="EMBL" id="CP071182">
    <property type="protein sequence ID" value="QSO47666.1"/>
    <property type="molecule type" value="Genomic_DNA"/>
</dbReference>
<dbReference type="Pfam" id="PF05762">
    <property type="entry name" value="VWA_CoxE"/>
    <property type="match status" value="1"/>
</dbReference>
<dbReference type="Proteomes" id="UP000663505">
    <property type="component" value="Chromosome"/>
</dbReference>
<dbReference type="AlphaFoldDB" id="A0A9X7VYZ2"/>